<dbReference type="PRINTS" id="PR00625">
    <property type="entry name" value="JDOMAIN"/>
</dbReference>
<feature type="compositionally biased region" description="Low complexity" evidence="3">
    <location>
        <begin position="321"/>
        <end position="335"/>
    </location>
</feature>
<dbReference type="PANTHER" id="PTHR44145:SF3">
    <property type="entry name" value="DNAJ HOMOLOG SUBFAMILY A MEMBER 3, MITOCHONDRIAL"/>
    <property type="match status" value="1"/>
</dbReference>
<keyword evidence="1" id="KW-0143">Chaperone</keyword>
<dbReference type="InterPro" id="IPR036869">
    <property type="entry name" value="J_dom_sf"/>
</dbReference>
<dbReference type="CDD" id="cd06257">
    <property type="entry name" value="DnaJ"/>
    <property type="match status" value="1"/>
</dbReference>
<dbReference type="PANTHER" id="PTHR44145">
    <property type="entry name" value="DNAJ HOMOLOG SUBFAMILY A MEMBER 3, MITOCHONDRIAL"/>
    <property type="match status" value="1"/>
</dbReference>
<dbReference type="PROSITE" id="PS00636">
    <property type="entry name" value="DNAJ_1"/>
    <property type="match status" value="1"/>
</dbReference>
<accession>A0AAN7A9A1</accession>
<feature type="domain" description="J" evidence="4">
    <location>
        <begin position="9"/>
        <end position="74"/>
    </location>
</feature>
<comment type="caution">
    <text evidence="5">The sequence shown here is derived from an EMBL/GenBank/DDBJ whole genome shotgun (WGS) entry which is preliminary data.</text>
</comment>
<evidence type="ECO:0000256" key="2">
    <source>
        <dbReference type="SAM" id="Coils"/>
    </source>
</evidence>
<keyword evidence="6" id="KW-1185">Reference proteome</keyword>
<dbReference type="Gene3D" id="1.10.287.110">
    <property type="entry name" value="DnaJ domain"/>
    <property type="match status" value="1"/>
</dbReference>
<proteinExistence type="predicted"/>
<keyword evidence="2" id="KW-0175">Coiled coil</keyword>
<evidence type="ECO:0000259" key="4">
    <source>
        <dbReference type="PROSITE" id="PS50076"/>
    </source>
</evidence>
<feature type="coiled-coil region" evidence="2">
    <location>
        <begin position="190"/>
        <end position="231"/>
    </location>
</feature>
<feature type="region of interest" description="Disordered" evidence="3">
    <location>
        <begin position="239"/>
        <end position="340"/>
    </location>
</feature>
<name>A0AAN7A9A1_9PEZI</name>
<reference evidence="5" key="1">
    <citation type="journal article" date="2023" name="Mol. Phylogenet. Evol.">
        <title>Genome-scale phylogeny and comparative genomics of the fungal order Sordariales.</title>
        <authorList>
            <person name="Hensen N."/>
            <person name="Bonometti L."/>
            <person name="Westerberg I."/>
            <person name="Brannstrom I.O."/>
            <person name="Guillou S."/>
            <person name="Cros-Aarteil S."/>
            <person name="Calhoun S."/>
            <person name="Haridas S."/>
            <person name="Kuo A."/>
            <person name="Mondo S."/>
            <person name="Pangilinan J."/>
            <person name="Riley R."/>
            <person name="LaButti K."/>
            <person name="Andreopoulos B."/>
            <person name="Lipzen A."/>
            <person name="Chen C."/>
            <person name="Yan M."/>
            <person name="Daum C."/>
            <person name="Ng V."/>
            <person name="Clum A."/>
            <person name="Steindorff A."/>
            <person name="Ohm R.A."/>
            <person name="Martin F."/>
            <person name="Silar P."/>
            <person name="Natvig D.O."/>
            <person name="Lalanne C."/>
            <person name="Gautier V."/>
            <person name="Ament-Velasquez S.L."/>
            <person name="Kruys A."/>
            <person name="Hutchinson M.I."/>
            <person name="Powell A.J."/>
            <person name="Barry K."/>
            <person name="Miller A.N."/>
            <person name="Grigoriev I.V."/>
            <person name="Debuchy R."/>
            <person name="Gladieux P."/>
            <person name="Hiltunen Thoren M."/>
            <person name="Johannesson H."/>
        </authorList>
    </citation>
    <scope>NUCLEOTIDE SEQUENCE</scope>
    <source>
        <strain evidence="5">CBS 892.96</strain>
    </source>
</reference>
<evidence type="ECO:0000256" key="1">
    <source>
        <dbReference type="ARBA" id="ARBA00023186"/>
    </source>
</evidence>
<organism evidence="5 6">
    <name type="scientific">Triangularia setosa</name>
    <dbReference type="NCBI Taxonomy" id="2587417"/>
    <lineage>
        <taxon>Eukaryota</taxon>
        <taxon>Fungi</taxon>
        <taxon>Dikarya</taxon>
        <taxon>Ascomycota</taxon>
        <taxon>Pezizomycotina</taxon>
        <taxon>Sordariomycetes</taxon>
        <taxon>Sordariomycetidae</taxon>
        <taxon>Sordariales</taxon>
        <taxon>Podosporaceae</taxon>
        <taxon>Triangularia</taxon>
    </lineage>
</organism>
<feature type="region of interest" description="Disordered" evidence="3">
    <location>
        <begin position="384"/>
        <end position="422"/>
    </location>
</feature>
<sequence length="422" mass="48154">MATLNMRLQHYSMLGIRSDATSVEVKKGYHRVARLKHPDNHGNYVAATEKFQQLQQAYEILSDARTRYSYDQTTARELETFSQDRARHYSLLDGAQKYATRIRPSVEYKRRLVAVLELRLKQKQRAHDTEQRRILNAQPVVIISDDDPPRTSPISSDWCQPYCERAGRDGGHWRDVPRIAQDLTLAKKDLQRAATDMQGAELIMQNVKDEMDVYKVKLRKSEQECSYLEREHNPHWRDSETARASCGSHHPVFQGHPLHPEAPQNISPMPTPHGSCQAPQTLSPHPSLGFAGPLPDPEQYFQRRRSCPVHSGMPPPQWAYHPPSSQQPWPQHVQPESNPHQPQYEIMKAEIEGLKARNLENDRSMESLIRKNAALEEDIQRLKGMLDRASSGTPEKKRGRPKGDDNGLGAMGRKGAKTARRG</sequence>
<dbReference type="Pfam" id="PF00226">
    <property type="entry name" value="DnaJ"/>
    <property type="match status" value="1"/>
</dbReference>
<dbReference type="SMART" id="SM00271">
    <property type="entry name" value="DnaJ"/>
    <property type="match status" value="1"/>
</dbReference>
<dbReference type="PROSITE" id="PS50076">
    <property type="entry name" value="DNAJ_2"/>
    <property type="match status" value="1"/>
</dbReference>
<reference evidence="5" key="2">
    <citation type="submission" date="2023-05" db="EMBL/GenBank/DDBJ databases">
        <authorList>
            <consortium name="Lawrence Berkeley National Laboratory"/>
            <person name="Steindorff A."/>
            <person name="Hensen N."/>
            <person name="Bonometti L."/>
            <person name="Westerberg I."/>
            <person name="Brannstrom I.O."/>
            <person name="Guillou S."/>
            <person name="Cros-Aarteil S."/>
            <person name="Calhoun S."/>
            <person name="Haridas S."/>
            <person name="Kuo A."/>
            <person name="Mondo S."/>
            <person name="Pangilinan J."/>
            <person name="Riley R."/>
            <person name="Labutti K."/>
            <person name="Andreopoulos B."/>
            <person name="Lipzen A."/>
            <person name="Chen C."/>
            <person name="Yanf M."/>
            <person name="Daum C."/>
            <person name="Ng V."/>
            <person name="Clum A."/>
            <person name="Ohm R."/>
            <person name="Martin F."/>
            <person name="Silar P."/>
            <person name="Natvig D."/>
            <person name="Lalanne C."/>
            <person name="Gautier V."/>
            <person name="Ament-Velasquez S.L."/>
            <person name="Kruys A."/>
            <person name="Hutchinson M.I."/>
            <person name="Powell A.J."/>
            <person name="Barry K."/>
            <person name="Miller A.N."/>
            <person name="Grigoriev I.V."/>
            <person name="Debuchy R."/>
            <person name="Gladieux P."/>
            <person name="Thoren M.H."/>
            <person name="Johannesson H."/>
        </authorList>
    </citation>
    <scope>NUCLEOTIDE SEQUENCE</scope>
    <source>
        <strain evidence="5">CBS 892.96</strain>
    </source>
</reference>
<dbReference type="InterPro" id="IPR051938">
    <property type="entry name" value="Apopto_cytoskel_mod"/>
</dbReference>
<dbReference type="InterPro" id="IPR001623">
    <property type="entry name" value="DnaJ_domain"/>
</dbReference>
<gene>
    <name evidence="5" type="ORF">QBC36DRAFT_370714</name>
</gene>
<dbReference type="InterPro" id="IPR018253">
    <property type="entry name" value="DnaJ_domain_CS"/>
</dbReference>
<dbReference type="EMBL" id="MU866154">
    <property type="protein sequence ID" value="KAK4177835.1"/>
    <property type="molecule type" value="Genomic_DNA"/>
</dbReference>
<dbReference type="SUPFAM" id="SSF46565">
    <property type="entry name" value="Chaperone J-domain"/>
    <property type="match status" value="1"/>
</dbReference>
<evidence type="ECO:0000313" key="5">
    <source>
        <dbReference type="EMBL" id="KAK4177835.1"/>
    </source>
</evidence>
<evidence type="ECO:0000313" key="6">
    <source>
        <dbReference type="Proteomes" id="UP001302321"/>
    </source>
</evidence>
<evidence type="ECO:0000256" key="3">
    <source>
        <dbReference type="SAM" id="MobiDB-lite"/>
    </source>
</evidence>
<dbReference type="AlphaFoldDB" id="A0AAN7A9A1"/>
<dbReference type="Proteomes" id="UP001302321">
    <property type="component" value="Unassembled WGS sequence"/>
</dbReference>
<protein>
    <recommendedName>
        <fullName evidence="4">J domain-containing protein</fullName>
    </recommendedName>
</protein>